<dbReference type="EMBL" id="CP001325">
    <property type="protein sequence ID" value="ACO63174.1"/>
    <property type="molecule type" value="Genomic_DNA"/>
</dbReference>
<dbReference type="SUPFAM" id="SSF55729">
    <property type="entry name" value="Acyl-CoA N-acyltransferases (Nat)"/>
    <property type="match status" value="1"/>
</dbReference>
<dbReference type="InParanoid" id="C1E4T1"/>
<keyword evidence="3" id="KW-1185">Reference proteome</keyword>
<dbReference type="InterPro" id="IPR000182">
    <property type="entry name" value="GNAT_dom"/>
</dbReference>
<feature type="domain" description="N-acetyltransferase" evidence="1">
    <location>
        <begin position="73"/>
        <end position="225"/>
    </location>
</feature>
<gene>
    <name evidence="2" type="ORF">MICPUN_58146</name>
</gene>
<dbReference type="RefSeq" id="XP_002501916.1">
    <property type="nucleotide sequence ID" value="XM_002501870.1"/>
</dbReference>
<dbReference type="Pfam" id="PF00583">
    <property type="entry name" value="Acetyltransf_1"/>
    <property type="match status" value="1"/>
</dbReference>
<dbReference type="Proteomes" id="UP000002009">
    <property type="component" value="Chromosome 4"/>
</dbReference>
<dbReference type="OMA" id="QGFPTER"/>
<organism evidence="2 3">
    <name type="scientific">Micromonas commoda (strain RCC299 / NOUM17 / CCMP2709)</name>
    <name type="common">Picoplanktonic green alga</name>
    <dbReference type="NCBI Taxonomy" id="296587"/>
    <lineage>
        <taxon>Eukaryota</taxon>
        <taxon>Viridiplantae</taxon>
        <taxon>Chlorophyta</taxon>
        <taxon>Mamiellophyceae</taxon>
        <taxon>Mamiellales</taxon>
        <taxon>Mamiellaceae</taxon>
        <taxon>Micromonas</taxon>
    </lineage>
</organism>
<dbReference type="KEGG" id="mis:MICPUN_58146"/>
<dbReference type="InterPro" id="IPR016181">
    <property type="entry name" value="Acyl_CoA_acyltransferase"/>
</dbReference>
<name>C1E4T1_MICCC</name>
<accession>C1E4T1</accession>
<dbReference type="CDD" id="cd04301">
    <property type="entry name" value="NAT_SF"/>
    <property type="match status" value="1"/>
</dbReference>
<protein>
    <recommendedName>
        <fullName evidence="1">N-acetyltransferase domain-containing protein</fullName>
    </recommendedName>
</protein>
<dbReference type="eggNOG" id="ENOG502R33M">
    <property type="taxonomic scope" value="Eukaryota"/>
</dbReference>
<sequence>MEVPVTTGKFAGYVLVCSAFTKDDVPAVADLLLGSGMAGFPLERKTLLVYLGGAVPAFPQGTYLVGRLRAPRDRTRERIREDCADGVEAPARCDVDADDAAEDAPMSSWSEEKSVAYGPIVATVGVSFDGATRRRFTSLSPPTDSGYLSDLTVTEAERGEGLGRAMLAAAEEFARDMRQPWMYLHVALKKPGVVRLYRDEGYDVVGVDPGILGWRGRLLMRKSMGKSR</sequence>
<dbReference type="PANTHER" id="PTHR47489:SF2">
    <property type="entry name" value="GCN5-RELATED N-ACETYLTRANSFERASE 5, CHLOROPLASTIC"/>
    <property type="match status" value="1"/>
</dbReference>
<dbReference type="PROSITE" id="PS51186">
    <property type="entry name" value="GNAT"/>
    <property type="match status" value="1"/>
</dbReference>
<evidence type="ECO:0000313" key="2">
    <source>
        <dbReference type="EMBL" id="ACO63174.1"/>
    </source>
</evidence>
<reference evidence="2 3" key="1">
    <citation type="journal article" date="2009" name="Science">
        <title>Green evolution and dynamic adaptations revealed by genomes of the marine picoeukaryotes Micromonas.</title>
        <authorList>
            <person name="Worden A.Z."/>
            <person name="Lee J.H."/>
            <person name="Mock T."/>
            <person name="Rouze P."/>
            <person name="Simmons M.P."/>
            <person name="Aerts A.L."/>
            <person name="Allen A.E."/>
            <person name="Cuvelier M.L."/>
            <person name="Derelle E."/>
            <person name="Everett M.V."/>
            <person name="Foulon E."/>
            <person name="Grimwood J."/>
            <person name="Gundlach H."/>
            <person name="Henrissat B."/>
            <person name="Napoli C."/>
            <person name="McDonald S.M."/>
            <person name="Parker M.S."/>
            <person name="Rombauts S."/>
            <person name="Salamov A."/>
            <person name="Von Dassow P."/>
            <person name="Badger J.H."/>
            <person name="Coutinho P.M."/>
            <person name="Demir E."/>
            <person name="Dubchak I."/>
            <person name="Gentemann C."/>
            <person name="Eikrem W."/>
            <person name="Gready J.E."/>
            <person name="John U."/>
            <person name="Lanier W."/>
            <person name="Lindquist E.A."/>
            <person name="Lucas S."/>
            <person name="Mayer K.F."/>
            <person name="Moreau H."/>
            <person name="Not F."/>
            <person name="Otillar R."/>
            <person name="Panaud O."/>
            <person name="Pangilinan J."/>
            <person name="Paulsen I."/>
            <person name="Piegu B."/>
            <person name="Poliakov A."/>
            <person name="Robbens S."/>
            <person name="Schmutz J."/>
            <person name="Toulza E."/>
            <person name="Wyss T."/>
            <person name="Zelensky A."/>
            <person name="Zhou K."/>
            <person name="Armbrust E.V."/>
            <person name="Bhattacharya D."/>
            <person name="Goodenough U.W."/>
            <person name="Van de Peer Y."/>
            <person name="Grigoriev I.V."/>
        </authorList>
    </citation>
    <scope>NUCLEOTIDE SEQUENCE [LARGE SCALE GENOMIC DNA]</scope>
    <source>
        <strain evidence="3">RCC299 / NOUM17</strain>
    </source>
</reference>
<dbReference type="AlphaFoldDB" id="C1E4T1"/>
<dbReference type="GeneID" id="8242801"/>
<proteinExistence type="predicted"/>
<dbReference type="Gene3D" id="3.40.630.30">
    <property type="match status" value="1"/>
</dbReference>
<dbReference type="STRING" id="296587.C1E4T1"/>
<dbReference type="OrthoDB" id="514051at2759"/>
<evidence type="ECO:0000259" key="1">
    <source>
        <dbReference type="PROSITE" id="PS51186"/>
    </source>
</evidence>
<evidence type="ECO:0000313" key="3">
    <source>
        <dbReference type="Proteomes" id="UP000002009"/>
    </source>
</evidence>
<dbReference type="PANTHER" id="PTHR47489">
    <property type="entry name" value="ACYL-COA N-ACYLTRANSFERASES (NAT) SUPERFAMILY PROTEIN"/>
    <property type="match status" value="1"/>
</dbReference>
<dbReference type="GO" id="GO:0016747">
    <property type="term" value="F:acyltransferase activity, transferring groups other than amino-acyl groups"/>
    <property type="evidence" value="ECO:0007669"/>
    <property type="project" value="InterPro"/>
</dbReference>